<evidence type="ECO:0008006" key="3">
    <source>
        <dbReference type="Google" id="ProtNLM"/>
    </source>
</evidence>
<organism evidence="1 2">
    <name type="scientific">Vitis vinifera</name>
    <name type="common">Grape</name>
    <dbReference type="NCBI Taxonomy" id="29760"/>
    <lineage>
        <taxon>Eukaryota</taxon>
        <taxon>Viridiplantae</taxon>
        <taxon>Streptophyta</taxon>
        <taxon>Embryophyta</taxon>
        <taxon>Tracheophyta</taxon>
        <taxon>Spermatophyta</taxon>
        <taxon>Magnoliopsida</taxon>
        <taxon>eudicotyledons</taxon>
        <taxon>Gunneridae</taxon>
        <taxon>Pentapetalae</taxon>
        <taxon>rosids</taxon>
        <taxon>Vitales</taxon>
        <taxon>Vitaceae</taxon>
        <taxon>Viteae</taxon>
        <taxon>Vitis</taxon>
    </lineage>
</organism>
<accession>A0A438DJU3</accession>
<dbReference type="EMBL" id="QGNW01001594">
    <property type="protein sequence ID" value="RVW35731.1"/>
    <property type="molecule type" value="Genomic_DNA"/>
</dbReference>
<dbReference type="PANTHER" id="PTHR47481">
    <property type="match status" value="1"/>
</dbReference>
<gene>
    <name evidence="1" type="ORF">CK203_093612</name>
</gene>
<proteinExistence type="predicted"/>
<evidence type="ECO:0000313" key="1">
    <source>
        <dbReference type="EMBL" id="RVW35731.1"/>
    </source>
</evidence>
<dbReference type="Proteomes" id="UP000288805">
    <property type="component" value="Unassembled WGS sequence"/>
</dbReference>
<dbReference type="AlphaFoldDB" id="A0A438DJU3"/>
<name>A0A438DJU3_VITVI</name>
<reference evidence="1 2" key="1">
    <citation type="journal article" date="2018" name="PLoS Genet.">
        <title>Population sequencing reveals clonal diversity and ancestral inbreeding in the grapevine cultivar Chardonnay.</title>
        <authorList>
            <person name="Roach M.J."/>
            <person name="Johnson D.L."/>
            <person name="Bohlmann J."/>
            <person name="van Vuuren H.J."/>
            <person name="Jones S.J."/>
            <person name="Pretorius I.S."/>
            <person name="Schmidt S.A."/>
            <person name="Borneman A.R."/>
        </authorList>
    </citation>
    <scope>NUCLEOTIDE SEQUENCE [LARGE SCALE GENOMIC DNA]</scope>
    <source>
        <strain evidence="2">cv. Chardonnay</strain>
        <tissue evidence="1">Leaf</tissue>
    </source>
</reference>
<protein>
    <recommendedName>
        <fullName evidence="3">Retrovirus-related Pol polyprotein from transposon RE2</fullName>
    </recommendedName>
</protein>
<sequence>MQQSKDYDDALALVDAPIGETFLIIHILDGLSSEFKEIVVVVRACETSIIFKELHDKLLAHAATIAILIQRFSRPPLNYQPPSFSSQLRAHFVAQSNGSNTGWLMDSGASHHVTSDLQNMSLHSEHDDSDDIVIVEFLPFSFVVKDLRTGAPLVIGRNRDGVYE</sequence>
<dbReference type="PANTHER" id="PTHR47481:SF22">
    <property type="entry name" value="RETROTRANSPOSON GAG DOMAIN-CONTAINING PROTEIN"/>
    <property type="match status" value="1"/>
</dbReference>
<evidence type="ECO:0000313" key="2">
    <source>
        <dbReference type="Proteomes" id="UP000288805"/>
    </source>
</evidence>
<comment type="caution">
    <text evidence="1">The sequence shown here is derived from an EMBL/GenBank/DDBJ whole genome shotgun (WGS) entry which is preliminary data.</text>
</comment>